<dbReference type="InterPro" id="IPR009200">
    <property type="entry name" value="DUF1269_membrane"/>
</dbReference>
<dbReference type="AlphaFoldDB" id="A0A6I6DGU4"/>
<sequence>MERLIGYFEEHSSAEEAVKELRDGGFTENEISIIAREGEGGGGQEGGGYDDQNLTDGTLTGGAIGGIAGLALGAGALLIPGIGPILAAGPLGGVLAGAVTGGVAGGLIDYGIPEERSEHYESKVEEGKVLVVLETDENTAERAAETLKNYGAKDVEVH</sequence>
<proteinExistence type="predicted"/>
<dbReference type="KEGG" id="salq:SYNTR_1007"/>
<dbReference type="RefSeq" id="WP_156203481.1">
    <property type="nucleotide sequence ID" value="NZ_CP046457.1"/>
</dbReference>
<dbReference type="PANTHER" id="PTHR36109:SF2">
    <property type="entry name" value="MEMBRANE PROTEIN"/>
    <property type="match status" value="1"/>
</dbReference>
<dbReference type="OrthoDB" id="514402at2"/>
<gene>
    <name evidence="1" type="ORF">SYNTR_1007</name>
</gene>
<reference evidence="2" key="1">
    <citation type="journal article" date="2019" name="Microbiology">
        <title>Complete Genome Sequence of an Uncultured Bacterium of the Candidate Phylum Bipolaricaulota.</title>
        <authorList>
            <person name="Kadnikov V.V."/>
            <person name="Mardanov A.V."/>
            <person name="Beletsky A.V."/>
            <person name="Frank Y.A."/>
            <person name="Karnachuk O.V."/>
            <person name="Ravin N.V."/>
        </authorList>
    </citation>
    <scope>NUCLEOTIDE SEQUENCE [LARGE SCALE GENOMIC DNA]</scope>
</reference>
<protein>
    <recommendedName>
        <fullName evidence="3">General stress protein 17M-like domain-containing protein</fullName>
    </recommendedName>
</protein>
<accession>A0A6I6DGU4</accession>
<evidence type="ECO:0000313" key="2">
    <source>
        <dbReference type="Proteomes" id="UP000426444"/>
    </source>
</evidence>
<evidence type="ECO:0008006" key="3">
    <source>
        <dbReference type="Google" id="ProtNLM"/>
    </source>
</evidence>
<evidence type="ECO:0000313" key="1">
    <source>
        <dbReference type="EMBL" id="QGT99600.1"/>
    </source>
</evidence>
<organism evidence="1 2">
    <name type="scientific">Candidatus Syntrophocurvum alkaliphilum</name>
    <dbReference type="NCBI Taxonomy" id="2293317"/>
    <lineage>
        <taxon>Bacteria</taxon>
        <taxon>Bacillati</taxon>
        <taxon>Bacillota</taxon>
        <taxon>Clostridia</taxon>
        <taxon>Eubacteriales</taxon>
        <taxon>Syntrophomonadaceae</taxon>
        <taxon>Candidatus Syntrophocurvum</taxon>
    </lineage>
</organism>
<keyword evidence="2" id="KW-1185">Reference proteome</keyword>
<dbReference type="EMBL" id="CP046457">
    <property type="protein sequence ID" value="QGT99600.1"/>
    <property type="molecule type" value="Genomic_DNA"/>
</dbReference>
<dbReference type="Proteomes" id="UP000426444">
    <property type="component" value="Chromosome"/>
</dbReference>
<dbReference type="InterPro" id="IPR052948">
    <property type="entry name" value="Low_temp-induced_all0457"/>
</dbReference>
<name>A0A6I6DGU4_9FIRM</name>
<dbReference type="PANTHER" id="PTHR36109">
    <property type="entry name" value="MEMBRANE PROTEIN-RELATED"/>
    <property type="match status" value="1"/>
</dbReference>
<dbReference type="Pfam" id="PF06897">
    <property type="entry name" value="DUF1269"/>
    <property type="match status" value="1"/>
</dbReference>